<sequence>MLTIVAKMVAKKGMEDRVQAELEKLIAPTRAEEGNIQYDLHQSIEDPAVFIFYENWESKELWENHMEADHLKEWGKVSGDIVESWELYQMEKK</sequence>
<evidence type="ECO:0000259" key="1">
    <source>
        <dbReference type="PROSITE" id="PS51725"/>
    </source>
</evidence>
<dbReference type="InterPro" id="IPR050744">
    <property type="entry name" value="AI-2_Isomerase_LsrG"/>
</dbReference>
<feature type="domain" description="ABM" evidence="1">
    <location>
        <begin position="2"/>
        <end position="90"/>
    </location>
</feature>
<name>A0A1I6TNG1_9BACL</name>
<dbReference type="AlphaFoldDB" id="A0A1I6TNG1"/>
<keyword evidence="2" id="KW-0503">Monooxygenase</keyword>
<organism evidence="2 3">
    <name type="scientific">Marininema halotolerans</name>
    <dbReference type="NCBI Taxonomy" id="1155944"/>
    <lineage>
        <taxon>Bacteria</taxon>
        <taxon>Bacillati</taxon>
        <taxon>Bacillota</taxon>
        <taxon>Bacilli</taxon>
        <taxon>Bacillales</taxon>
        <taxon>Thermoactinomycetaceae</taxon>
        <taxon>Marininema</taxon>
    </lineage>
</organism>
<evidence type="ECO:0000313" key="3">
    <source>
        <dbReference type="Proteomes" id="UP000198660"/>
    </source>
</evidence>
<protein>
    <submittedName>
        <fullName evidence="2">Quinol monooxygenase YgiN</fullName>
    </submittedName>
</protein>
<accession>A0A1I6TNG1</accession>
<dbReference type="InterPro" id="IPR007138">
    <property type="entry name" value="ABM_dom"/>
</dbReference>
<keyword evidence="2" id="KW-0560">Oxidoreductase</keyword>
<proteinExistence type="predicted"/>
<dbReference type="Gene3D" id="3.30.70.100">
    <property type="match status" value="1"/>
</dbReference>
<dbReference type="GO" id="GO:0004497">
    <property type="term" value="F:monooxygenase activity"/>
    <property type="evidence" value="ECO:0007669"/>
    <property type="project" value="UniProtKB-KW"/>
</dbReference>
<dbReference type="PANTHER" id="PTHR33336:SF3">
    <property type="entry name" value="ABM DOMAIN-CONTAINING PROTEIN"/>
    <property type="match status" value="1"/>
</dbReference>
<dbReference type="SUPFAM" id="SSF54909">
    <property type="entry name" value="Dimeric alpha+beta barrel"/>
    <property type="match status" value="1"/>
</dbReference>
<dbReference type="PANTHER" id="PTHR33336">
    <property type="entry name" value="QUINOL MONOOXYGENASE YGIN-RELATED"/>
    <property type="match status" value="1"/>
</dbReference>
<evidence type="ECO:0000313" key="2">
    <source>
        <dbReference type="EMBL" id="SFS90772.1"/>
    </source>
</evidence>
<dbReference type="PROSITE" id="PS51725">
    <property type="entry name" value="ABM"/>
    <property type="match status" value="1"/>
</dbReference>
<dbReference type="InterPro" id="IPR011008">
    <property type="entry name" value="Dimeric_a/b-barrel"/>
</dbReference>
<dbReference type="RefSeq" id="WP_217895885.1">
    <property type="nucleotide sequence ID" value="NZ_FPAA01000010.1"/>
</dbReference>
<dbReference type="Pfam" id="PF03992">
    <property type="entry name" value="ABM"/>
    <property type="match status" value="1"/>
</dbReference>
<keyword evidence="3" id="KW-1185">Reference proteome</keyword>
<gene>
    <name evidence="2" type="ORF">SAMN05444972_110167</name>
</gene>
<reference evidence="3" key="1">
    <citation type="submission" date="2016-10" db="EMBL/GenBank/DDBJ databases">
        <authorList>
            <person name="Varghese N."/>
            <person name="Submissions S."/>
        </authorList>
    </citation>
    <scope>NUCLEOTIDE SEQUENCE [LARGE SCALE GENOMIC DNA]</scope>
    <source>
        <strain evidence="3">DSM 45789</strain>
    </source>
</reference>
<dbReference type="Proteomes" id="UP000198660">
    <property type="component" value="Unassembled WGS sequence"/>
</dbReference>
<dbReference type="EMBL" id="FPAA01000010">
    <property type="protein sequence ID" value="SFS90772.1"/>
    <property type="molecule type" value="Genomic_DNA"/>
</dbReference>